<dbReference type="Gene3D" id="1.10.287.1490">
    <property type="match status" value="1"/>
</dbReference>
<proteinExistence type="predicted"/>
<feature type="chain" id="PRO_5010703992" evidence="2">
    <location>
        <begin position="26"/>
        <end position="362"/>
    </location>
</feature>
<evidence type="ECO:0000313" key="3">
    <source>
        <dbReference type="EMBL" id="OQD45627.1"/>
    </source>
</evidence>
<dbReference type="Proteomes" id="UP000242219">
    <property type="component" value="Unassembled WGS sequence"/>
</dbReference>
<evidence type="ECO:0000313" key="4">
    <source>
        <dbReference type="Proteomes" id="UP000242219"/>
    </source>
</evidence>
<evidence type="ECO:0000256" key="1">
    <source>
        <dbReference type="SAM" id="Coils"/>
    </source>
</evidence>
<evidence type="ECO:0000256" key="2">
    <source>
        <dbReference type="SAM" id="SignalP"/>
    </source>
</evidence>
<dbReference type="RefSeq" id="WP_070067210.1">
    <property type="nucleotide sequence ID" value="NZ_MJUW02000081.1"/>
</dbReference>
<dbReference type="EMBL" id="MJUW02000081">
    <property type="protein sequence ID" value="OQD45627.1"/>
    <property type="molecule type" value="Genomic_DNA"/>
</dbReference>
<comment type="caution">
    <text evidence="3">The sequence shown here is derived from an EMBL/GenBank/DDBJ whole genome shotgun (WGS) entry which is preliminary data.</text>
</comment>
<accession>A0A1V6LZT6</accession>
<protein>
    <submittedName>
        <fullName evidence="3">Uncharacterized protein</fullName>
    </submittedName>
</protein>
<gene>
    <name evidence="3" type="ORF">BIY37_07560</name>
</gene>
<keyword evidence="4" id="KW-1185">Reference proteome</keyword>
<dbReference type="SUPFAM" id="SSF57997">
    <property type="entry name" value="Tropomyosin"/>
    <property type="match status" value="1"/>
</dbReference>
<feature type="coiled-coil region" evidence="1">
    <location>
        <begin position="117"/>
        <end position="144"/>
    </location>
</feature>
<name>A0A1V6LZT6_9BACT</name>
<sequence>MKGLLFFFIALSAGMLFGFSRTTNADNQADGQQVMKELDDFQKALSGWMKNLDTLSSQFTSLQKSVGDSMAPLKEFEKTIKGNEVKLNSIDSRLAGLERLSSVADVKGLLDSFGKTLDVLKKLLSDLTKRVEDQEIKTAVLEKRYQEAQRPLEPIKKAIDDLSKLVTDKLGEQEKKITTVEDSMKTGMASLNAAMKSFDGQSKIISDLEMRLKKLEKGGVVISGAVAAETPQAKQVTAPVGTETAKVADGTGTTEVVRERVVTPEEEGFKELGDGFYIRNVALSPFGSSSQIKGEIKNFSGRDRSIASFVIKVYNAAEMLLFTQDFSLKTFKIGEVRTFNEIISGYTPVEIARYEIVTKRRY</sequence>
<organism evidence="3 4">
    <name type="scientific">Candidatus Brocadia sapporoensis</name>
    <dbReference type="NCBI Taxonomy" id="392547"/>
    <lineage>
        <taxon>Bacteria</taxon>
        <taxon>Pseudomonadati</taxon>
        <taxon>Planctomycetota</taxon>
        <taxon>Candidatus Brocadiia</taxon>
        <taxon>Candidatus Brocadiales</taxon>
        <taxon>Candidatus Brocadiaceae</taxon>
        <taxon>Candidatus Brocadia</taxon>
    </lineage>
</organism>
<keyword evidence="1" id="KW-0175">Coiled coil</keyword>
<feature type="signal peptide" evidence="2">
    <location>
        <begin position="1"/>
        <end position="25"/>
    </location>
</feature>
<reference evidence="3 4" key="1">
    <citation type="journal article" date="2016" name="Genome Announc.">
        <title>Draft Genome Sequence of the Anaerobic Ammonium-Oxidizing Bacterium 'Candidatus Brocadia sp. 40'.</title>
        <authorList>
            <person name="Ali M."/>
            <person name="Haroon M.F."/>
            <person name="Narita Y."/>
            <person name="Zhang L."/>
            <person name="Rangel Shaw D."/>
            <person name="Okabe S."/>
            <person name="Saikaly P.E."/>
        </authorList>
    </citation>
    <scope>NUCLEOTIDE SEQUENCE [LARGE SCALE GENOMIC DNA]</scope>
    <source>
        <strain evidence="3 4">40</strain>
    </source>
</reference>
<dbReference type="AlphaFoldDB" id="A0A1V6LZT6"/>
<keyword evidence="2" id="KW-0732">Signal</keyword>